<sequence>MSAAFIAGEAAGRAVPVVAGVLGAGLAPMAMLPLVHPRPEPATATAPLRSLR</sequence>
<name>A0ABY4PSN2_9ACTN</name>
<protein>
    <submittedName>
        <fullName evidence="1">Uncharacterized protein</fullName>
    </submittedName>
</protein>
<evidence type="ECO:0000313" key="2">
    <source>
        <dbReference type="Proteomes" id="UP000829992"/>
    </source>
</evidence>
<gene>
    <name evidence="1" type="ORF">M4V62_13860</name>
</gene>
<reference evidence="1 2" key="1">
    <citation type="submission" date="2022-05" db="EMBL/GenBank/DDBJ databases">
        <authorList>
            <person name="Zhou X."/>
            <person name="Li K."/>
            <person name="Man Y."/>
        </authorList>
    </citation>
    <scope>NUCLEOTIDE SEQUENCE [LARGE SCALE GENOMIC DNA]</scope>
    <source>
        <strain evidence="1 2">MS405</strain>
    </source>
</reference>
<dbReference type="Proteomes" id="UP000829992">
    <property type="component" value="Chromosome"/>
</dbReference>
<dbReference type="RefSeq" id="WP_249587563.1">
    <property type="nucleotide sequence ID" value="NZ_CP097289.1"/>
</dbReference>
<evidence type="ECO:0000313" key="1">
    <source>
        <dbReference type="EMBL" id="UQT56095.1"/>
    </source>
</evidence>
<organism evidence="1 2">
    <name type="scientific">Streptomyces durmitorensis</name>
    <dbReference type="NCBI Taxonomy" id="319947"/>
    <lineage>
        <taxon>Bacteria</taxon>
        <taxon>Bacillati</taxon>
        <taxon>Actinomycetota</taxon>
        <taxon>Actinomycetes</taxon>
        <taxon>Kitasatosporales</taxon>
        <taxon>Streptomycetaceae</taxon>
        <taxon>Streptomyces</taxon>
    </lineage>
</organism>
<keyword evidence="2" id="KW-1185">Reference proteome</keyword>
<accession>A0ABY4PSN2</accession>
<proteinExistence type="predicted"/>
<dbReference type="EMBL" id="CP097289">
    <property type="protein sequence ID" value="UQT56095.1"/>
    <property type="molecule type" value="Genomic_DNA"/>
</dbReference>